<keyword evidence="3" id="KW-0201">Cytochrome c-type biogenesis</keyword>
<keyword evidence="6" id="KW-0472">Membrane</keyword>
<dbReference type="PROSITE" id="PS00211">
    <property type="entry name" value="ABC_TRANSPORTER_1"/>
    <property type="match status" value="1"/>
</dbReference>
<evidence type="ECO:0000256" key="4">
    <source>
        <dbReference type="ARBA" id="ARBA00022840"/>
    </source>
</evidence>
<evidence type="ECO:0000259" key="7">
    <source>
        <dbReference type="PROSITE" id="PS50893"/>
    </source>
</evidence>
<dbReference type="InterPro" id="IPR017871">
    <property type="entry name" value="ABC_transporter-like_CS"/>
</dbReference>
<evidence type="ECO:0000256" key="2">
    <source>
        <dbReference type="ARBA" id="ARBA00022741"/>
    </source>
</evidence>
<accession>A0A1N7M2X7</accession>
<dbReference type="GO" id="GO:0022857">
    <property type="term" value="F:transmembrane transporter activity"/>
    <property type="evidence" value="ECO:0007669"/>
    <property type="project" value="InterPro"/>
</dbReference>
<name>A0A1N7M2X7_9RHOB</name>
<keyword evidence="2" id="KW-0547">Nucleotide-binding</keyword>
<dbReference type="STRING" id="407234.SAMN05421795_105113"/>
<dbReference type="AlphaFoldDB" id="A0A1N7M2X7"/>
<keyword evidence="1" id="KW-0813">Transport</keyword>
<dbReference type="InterPro" id="IPR003439">
    <property type="entry name" value="ABC_transporter-like_ATP-bd"/>
</dbReference>
<feature type="domain" description="ABC transporter" evidence="7">
    <location>
        <begin position="5"/>
        <end position="209"/>
    </location>
</feature>
<dbReference type="InterPro" id="IPR005895">
    <property type="entry name" value="ABC_transptr_haem_export_CcmA"/>
</dbReference>
<dbReference type="InterPro" id="IPR003593">
    <property type="entry name" value="AAA+_ATPase"/>
</dbReference>
<dbReference type="SMART" id="SM00382">
    <property type="entry name" value="AAA"/>
    <property type="match status" value="1"/>
</dbReference>
<reference evidence="9" key="1">
    <citation type="submission" date="2017-01" db="EMBL/GenBank/DDBJ databases">
        <authorList>
            <person name="Varghese N."/>
            <person name="Submissions S."/>
        </authorList>
    </citation>
    <scope>NUCLEOTIDE SEQUENCE [LARGE SCALE GENOMIC DNA]</scope>
    <source>
        <strain evidence="9">DSM 18714</strain>
    </source>
</reference>
<evidence type="ECO:0000313" key="8">
    <source>
        <dbReference type="EMBL" id="SIS80403.1"/>
    </source>
</evidence>
<evidence type="ECO:0000256" key="3">
    <source>
        <dbReference type="ARBA" id="ARBA00022748"/>
    </source>
</evidence>
<dbReference type="NCBIfam" id="TIGR01189">
    <property type="entry name" value="ccmA"/>
    <property type="match status" value="1"/>
</dbReference>
<dbReference type="PANTHER" id="PTHR43499:SF1">
    <property type="entry name" value="ABC TRANSPORTER I FAMILY MEMBER 1"/>
    <property type="match status" value="1"/>
</dbReference>
<dbReference type="PROSITE" id="PS50893">
    <property type="entry name" value="ABC_TRANSPORTER_2"/>
    <property type="match status" value="1"/>
</dbReference>
<keyword evidence="5" id="KW-1278">Translocase</keyword>
<dbReference type="GO" id="GO:0016887">
    <property type="term" value="F:ATP hydrolysis activity"/>
    <property type="evidence" value="ECO:0007669"/>
    <property type="project" value="InterPro"/>
</dbReference>
<dbReference type="GO" id="GO:0005524">
    <property type="term" value="F:ATP binding"/>
    <property type="evidence" value="ECO:0007669"/>
    <property type="project" value="UniProtKB-KW"/>
</dbReference>
<evidence type="ECO:0000313" key="9">
    <source>
        <dbReference type="Proteomes" id="UP000186098"/>
    </source>
</evidence>
<dbReference type="GO" id="GO:0017004">
    <property type="term" value="P:cytochrome complex assembly"/>
    <property type="evidence" value="ECO:0007669"/>
    <property type="project" value="UniProtKB-KW"/>
</dbReference>
<dbReference type="OrthoDB" id="9800654at2"/>
<dbReference type="SUPFAM" id="SSF52540">
    <property type="entry name" value="P-loop containing nucleoside triphosphate hydrolases"/>
    <property type="match status" value="1"/>
</dbReference>
<evidence type="ECO:0000256" key="1">
    <source>
        <dbReference type="ARBA" id="ARBA00022448"/>
    </source>
</evidence>
<sequence>MSALLSVQDVAVARGGVALIEGVGFDVAPGTALVLRGPNGLGKTTLLRTLAGLQPPLRGTIAVDPEILTYAAHADGLKSTLTVAENLTFWARVHGQPEIDAALAAMNLRSLRDRPAQNLSAGQKRRLGLARLLVTGRRLWLLDEPTVSLDTASVALFAGVVRDHLARGGAAVIATHIGLGLEQEARVLDLGAYRARPPEQGGHRGSFDEAFA</sequence>
<proteinExistence type="predicted"/>
<dbReference type="Pfam" id="PF00005">
    <property type="entry name" value="ABC_tran"/>
    <property type="match status" value="1"/>
</dbReference>
<protein>
    <submittedName>
        <fullName evidence="8">Heme exporter protein A</fullName>
    </submittedName>
</protein>
<keyword evidence="9" id="KW-1185">Reference proteome</keyword>
<dbReference type="Gene3D" id="3.40.50.300">
    <property type="entry name" value="P-loop containing nucleotide triphosphate hydrolases"/>
    <property type="match status" value="1"/>
</dbReference>
<dbReference type="RefSeq" id="WP_076366137.1">
    <property type="nucleotide sequence ID" value="NZ_FTOM01000005.1"/>
</dbReference>
<dbReference type="EMBL" id="FTOM01000005">
    <property type="protein sequence ID" value="SIS80403.1"/>
    <property type="molecule type" value="Genomic_DNA"/>
</dbReference>
<gene>
    <name evidence="8" type="ORF">SAMN05421795_105113</name>
</gene>
<evidence type="ECO:0000256" key="5">
    <source>
        <dbReference type="ARBA" id="ARBA00022967"/>
    </source>
</evidence>
<dbReference type="Proteomes" id="UP000186098">
    <property type="component" value="Unassembled WGS sequence"/>
</dbReference>
<keyword evidence="4" id="KW-0067">ATP-binding</keyword>
<organism evidence="8 9">
    <name type="scientific">Phaeovulum vinaykumarii</name>
    <dbReference type="NCBI Taxonomy" id="407234"/>
    <lineage>
        <taxon>Bacteria</taxon>
        <taxon>Pseudomonadati</taxon>
        <taxon>Pseudomonadota</taxon>
        <taxon>Alphaproteobacteria</taxon>
        <taxon>Rhodobacterales</taxon>
        <taxon>Paracoccaceae</taxon>
        <taxon>Phaeovulum</taxon>
    </lineage>
</organism>
<dbReference type="InterPro" id="IPR027417">
    <property type="entry name" value="P-loop_NTPase"/>
</dbReference>
<evidence type="ECO:0000256" key="6">
    <source>
        <dbReference type="ARBA" id="ARBA00023136"/>
    </source>
</evidence>
<dbReference type="PANTHER" id="PTHR43499">
    <property type="entry name" value="ABC TRANSPORTER I FAMILY MEMBER 1"/>
    <property type="match status" value="1"/>
</dbReference>